<dbReference type="SUPFAM" id="SSF55729">
    <property type="entry name" value="Acyl-CoA N-acyltransferases (Nat)"/>
    <property type="match status" value="1"/>
</dbReference>
<feature type="domain" description="N-acetyltransferase" evidence="3">
    <location>
        <begin position="39"/>
        <end position="193"/>
    </location>
</feature>
<evidence type="ECO:0000256" key="2">
    <source>
        <dbReference type="ARBA" id="ARBA00023315"/>
    </source>
</evidence>
<dbReference type="EMBL" id="JAERWL010000009">
    <property type="protein sequence ID" value="MBM9477095.1"/>
    <property type="molecule type" value="Genomic_DNA"/>
</dbReference>
<dbReference type="RefSeq" id="WP_205257191.1">
    <property type="nucleotide sequence ID" value="NZ_BAAAPV010000001.1"/>
</dbReference>
<gene>
    <name evidence="4" type="ORF">JL107_11610</name>
</gene>
<dbReference type="GO" id="GO:0016747">
    <property type="term" value="F:acyltransferase activity, transferring groups other than amino-acyl groups"/>
    <property type="evidence" value="ECO:0007669"/>
    <property type="project" value="InterPro"/>
</dbReference>
<dbReference type="Pfam" id="PF00583">
    <property type="entry name" value="Acetyltransf_1"/>
    <property type="match status" value="1"/>
</dbReference>
<dbReference type="Proteomes" id="UP000663801">
    <property type="component" value="Unassembled WGS sequence"/>
</dbReference>
<dbReference type="Gene3D" id="3.40.630.30">
    <property type="match status" value="1"/>
</dbReference>
<dbReference type="InterPro" id="IPR016181">
    <property type="entry name" value="Acyl_CoA_acyltransferase"/>
</dbReference>
<dbReference type="PANTHER" id="PTHR43877">
    <property type="entry name" value="AMINOALKYLPHOSPHONATE N-ACETYLTRANSFERASE-RELATED-RELATED"/>
    <property type="match status" value="1"/>
</dbReference>
<dbReference type="AlphaFoldDB" id="A0A938YG70"/>
<dbReference type="InterPro" id="IPR050832">
    <property type="entry name" value="Bact_Acetyltransf"/>
</dbReference>
<reference evidence="4" key="1">
    <citation type="submission" date="2021-01" db="EMBL/GenBank/DDBJ databases">
        <title>KCTC 19127 draft genome.</title>
        <authorList>
            <person name="An D."/>
        </authorList>
    </citation>
    <scope>NUCLEOTIDE SEQUENCE</scope>
    <source>
        <strain evidence="4">KCTC 19127</strain>
    </source>
</reference>
<proteinExistence type="predicted"/>
<sequence>MTEPAPVSLGAPQDGDAPGVVLSRVGPGSPLASDSAFGVAVVTLWHRVSAAGGAVGFPVQVTRAEVAARVAGVVDDIRMGRLIAVAATVKRRLVGLVVLRPGTGIVAHTGWIRSLMVDPDEQGRGTGVRLMEAVIALARERGLELVDLSVRDGQGLESFYRRFGFTEWGRRPGWLRPAPGDDRDEIFLILRLADAPESPAAQR</sequence>
<dbReference type="PROSITE" id="PS51186">
    <property type="entry name" value="GNAT"/>
    <property type="match status" value="1"/>
</dbReference>
<evidence type="ECO:0000313" key="5">
    <source>
        <dbReference type="Proteomes" id="UP000663801"/>
    </source>
</evidence>
<accession>A0A938YG70</accession>
<comment type="caution">
    <text evidence="4">The sequence shown here is derived from an EMBL/GenBank/DDBJ whole genome shotgun (WGS) entry which is preliminary data.</text>
</comment>
<keyword evidence="5" id="KW-1185">Reference proteome</keyword>
<dbReference type="InterPro" id="IPR000182">
    <property type="entry name" value="GNAT_dom"/>
</dbReference>
<protein>
    <submittedName>
        <fullName evidence="4">GNAT family N-acetyltransferase</fullName>
    </submittedName>
</protein>
<evidence type="ECO:0000313" key="4">
    <source>
        <dbReference type="EMBL" id="MBM9477095.1"/>
    </source>
</evidence>
<evidence type="ECO:0000256" key="1">
    <source>
        <dbReference type="ARBA" id="ARBA00022679"/>
    </source>
</evidence>
<evidence type="ECO:0000259" key="3">
    <source>
        <dbReference type="PROSITE" id="PS51186"/>
    </source>
</evidence>
<keyword evidence="1" id="KW-0808">Transferase</keyword>
<name>A0A938YG70_9ACTN</name>
<keyword evidence="2" id="KW-0012">Acyltransferase</keyword>
<dbReference type="CDD" id="cd04301">
    <property type="entry name" value="NAT_SF"/>
    <property type="match status" value="1"/>
</dbReference>
<organism evidence="4 5">
    <name type="scientific">Nakamurella flavida</name>
    <dbReference type="NCBI Taxonomy" id="363630"/>
    <lineage>
        <taxon>Bacteria</taxon>
        <taxon>Bacillati</taxon>
        <taxon>Actinomycetota</taxon>
        <taxon>Actinomycetes</taxon>
        <taxon>Nakamurellales</taxon>
        <taxon>Nakamurellaceae</taxon>
        <taxon>Nakamurella</taxon>
    </lineage>
</organism>